<dbReference type="Pfam" id="PF05938">
    <property type="entry name" value="Self-incomp_S1"/>
    <property type="match status" value="1"/>
</dbReference>
<comment type="subcellular location">
    <subcellularLocation>
        <location evidence="1 6">Secreted</location>
    </subcellularLocation>
</comment>
<dbReference type="STRING" id="2094558.A0A314ZRK3"/>
<keyword evidence="8" id="KW-1185">Reference proteome</keyword>
<feature type="chain" id="PRO_5025093966" description="S-protein homolog" evidence="6">
    <location>
        <begin position="26"/>
        <end position="150"/>
    </location>
</feature>
<proteinExistence type="inferred from homology"/>
<dbReference type="GO" id="GO:0005576">
    <property type="term" value="C:extracellular region"/>
    <property type="evidence" value="ECO:0007669"/>
    <property type="project" value="UniProtKB-SubCell"/>
</dbReference>
<evidence type="ECO:0000256" key="4">
    <source>
        <dbReference type="ARBA" id="ARBA00022525"/>
    </source>
</evidence>
<dbReference type="PANTHER" id="PTHR31232:SF156">
    <property type="entry name" value="PLANT SELF-INCOMPATIBILITY PROTEIN S1 FAMILY-RELATED"/>
    <property type="match status" value="1"/>
</dbReference>
<keyword evidence="4 6" id="KW-0964">Secreted</keyword>
<evidence type="ECO:0000313" key="8">
    <source>
        <dbReference type="Proteomes" id="UP000250321"/>
    </source>
</evidence>
<feature type="signal peptide" evidence="6">
    <location>
        <begin position="1"/>
        <end position="25"/>
    </location>
</feature>
<organism evidence="7 8">
    <name type="scientific">Prunus yedoensis var. nudiflora</name>
    <dbReference type="NCBI Taxonomy" id="2094558"/>
    <lineage>
        <taxon>Eukaryota</taxon>
        <taxon>Viridiplantae</taxon>
        <taxon>Streptophyta</taxon>
        <taxon>Embryophyta</taxon>
        <taxon>Tracheophyta</taxon>
        <taxon>Spermatophyta</taxon>
        <taxon>Magnoliopsida</taxon>
        <taxon>eudicotyledons</taxon>
        <taxon>Gunneridae</taxon>
        <taxon>Pentapetalae</taxon>
        <taxon>rosids</taxon>
        <taxon>fabids</taxon>
        <taxon>Rosales</taxon>
        <taxon>Rosaceae</taxon>
        <taxon>Amygdaloideae</taxon>
        <taxon>Amygdaleae</taxon>
        <taxon>Prunus</taxon>
    </lineage>
</organism>
<keyword evidence="5 6" id="KW-0732">Signal</keyword>
<dbReference type="Proteomes" id="UP000250321">
    <property type="component" value="Unassembled WGS sequence"/>
</dbReference>
<accession>A0A314ZRK3</accession>
<dbReference type="InterPro" id="IPR010264">
    <property type="entry name" value="Self-incomp_S1"/>
</dbReference>
<name>A0A314ZRK3_PRUYE</name>
<evidence type="ECO:0000256" key="5">
    <source>
        <dbReference type="ARBA" id="ARBA00022729"/>
    </source>
</evidence>
<gene>
    <name evidence="7" type="ORF">Pyn_06998</name>
</gene>
<protein>
    <recommendedName>
        <fullName evidence="6">S-protein homolog</fullName>
    </recommendedName>
</protein>
<keyword evidence="3 6" id="KW-0713">Self-incompatibility</keyword>
<reference evidence="7 8" key="1">
    <citation type="submission" date="2018-02" db="EMBL/GenBank/DDBJ databases">
        <title>Draft genome of wild Prunus yedoensis var. nudiflora.</title>
        <authorList>
            <person name="Baek S."/>
            <person name="Kim J.-H."/>
            <person name="Choi K."/>
            <person name="Kim G.-B."/>
            <person name="Cho A."/>
            <person name="Jang H."/>
            <person name="Shin C.-H."/>
            <person name="Yu H.-J."/>
            <person name="Mun J.-H."/>
        </authorList>
    </citation>
    <scope>NUCLEOTIDE SEQUENCE [LARGE SCALE GENOMIC DNA]</scope>
    <source>
        <strain evidence="8">cv. Jeju island</strain>
        <tissue evidence="7">Leaf</tissue>
    </source>
</reference>
<dbReference type="PANTHER" id="PTHR31232">
    <property type="match status" value="1"/>
</dbReference>
<evidence type="ECO:0000256" key="1">
    <source>
        <dbReference type="ARBA" id="ARBA00004613"/>
    </source>
</evidence>
<comment type="caution">
    <text evidence="7">The sequence shown here is derived from an EMBL/GenBank/DDBJ whole genome shotgun (WGS) entry which is preliminary data.</text>
</comment>
<dbReference type="AlphaFoldDB" id="A0A314ZRK3"/>
<comment type="similarity">
    <text evidence="2 6">Belongs to the plant self-incompatibility (S1) protein family.</text>
</comment>
<evidence type="ECO:0000256" key="3">
    <source>
        <dbReference type="ARBA" id="ARBA00022471"/>
    </source>
</evidence>
<evidence type="ECO:0000256" key="6">
    <source>
        <dbReference type="RuleBase" id="RU367044"/>
    </source>
</evidence>
<dbReference type="EMBL" id="PJQY01000047">
    <property type="protein sequence ID" value="PQQ20064.1"/>
    <property type="molecule type" value="Genomic_DNA"/>
</dbReference>
<evidence type="ECO:0000313" key="7">
    <source>
        <dbReference type="EMBL" id="PQQ20064.1"/>
    </source>
</evidence>
<dbReference type="OrthoDB" id="1727555at2759"/>
<dbReference type="GO" id="GO:0060320">
    <property type="term" value="P:rejection of self pollen"/>
    <property type="evidence" value="ECO:0007669"/>
    <property type="project" value="UniProtKB-KW"/>
</dbReference>
<evidence type="ECO:0000256" key="2">
    <source>
        <dbReference type="ARBA" id="ARBA00005581"/>
    </source>
</evidence>
<sequence length="150" mass="17438">MRAFKGYVVFFVCVAILALSAPCLGNSHENAVGIRFDRWHVHVVNNLSAGKTLCAHCKSKDDDLGERNLAPGTEFNWSFKEHFFGSTLYWCYMSTGQKHAALDVFWVESDHSWLQYRCNWKDCIWIAKDDGIYIKIIPENRDEFSHKWEV</sequence>